<dbReference type="Pfam" id="PF01564">
    <property type="entry name" value="Spermine_synth"/>
    <property type="match status" value="1"/>
</dbReference>
<feature type="binding site" evidence="4">
    <location>
        <begin position="142"/>
        <end position="143"/>
    </location>
    <ligand>
        <name>S-methyl-5'-thioadenosine</name>
        <dbReference type="ChEBI" id="CHEBI:17509"/>
    </ligand>
</feature>
<dbReference type="Pfam" id="PF17284">
    <property type="entry name" value="Spermine_synt_N"/>
    <property type="match status" value="1"/>
</dbReference>
<name>A0A7J3Z4J9_9CREN</name>
<comment type="catalytic activity">
    <reaction evidence="4">
        <text>S-adenosyl 3-(methylsulfanyl)propylamine + putrescine = S-methyl-5'-thioadenosine + spermidine + H(+)</text>
        <dbReference type="Rhea" id="RHEA:12721"/>
        <dbReference type="ChEBI" id="CHEBI:15378"/>
        <dbReference type="ChEBI" id="CHEBI:17509"/>
        <dbReference type="ChEBI" id="CHEBI:57443"/>
        <dbReference type="ChEBI" id="CHEBI:57834"/>
        <dbReference type="ChEBI" id="CHEBI:326268"/>
        <dbReference type="EC" id="2.5.1.16"/>
    </reaction>
</comment>
<proteinExistence type="inferred from homology"/>
<dbReference type="EMBL" id="DRYQ01000003">
    <property type="protein sequence ID" value="HHQ49769.1"/>
    <property type="molecule type" value="Genomic_DNA"/>
</dbReference>
<dbReference type="GO" id="GO:0050314">
    <property type="term" value="F:sym-norspermidine synthase activity"/>
    <property type="evidence" value="ECO:0007669"/>
    <property type="project" value="UniProtKB-ARBA"/>
</dbReference>
<evidence type="ECO:0000256" key="3">
    <source>
        <dbReference type="ARBA" id="ARBA00023115"/>
    </source>
</evidence>
<protein>
    <recommendedName>
        <fullName evidence="4">Polyamine aminopropyltransferase</fullName>
    </recommendedName>
    <alternativeName>
        <fullName evidence="4">Putrescine aminopropyltransferase</fullName>
        <shortName evidence="4">PAPT</shortName>
    </alternativeName>
    <alternativeName>
        <fullName evidence="4">Spermidine synthase</fullName>
        <shortName evidence="4">SPDS</shortName>
        <shortName evidence="4">SPDSY</shortName>
        <ecNumber evidence="4">2.5.1.16</ecNumber>
    </alternativeName>
</protein>
<comment type="pathway">
    <text evidence="4">Amine and polyamine biosynthesis; spermidine biosynthesis; spermidine from putrescine: step 1/1.</text>
</comment>
<feature type="binding site" evidence="4">
    <location>
        <position position="66"/>
    </location>
    <ligand>
        <name>spermidine</name>
        <dbReference type="ChEBI" id="CHEBI:57834"/>
    </ligand>
</feature>
<accession>A0A7J3Z4J9</accession>
<dbReference type="PANTHER" id="PTHR11558">
    <property type="entry name" value="SPERMIDINE/SPERMINE SYNTHASE"/>
    <property type="match status" value="1"/>
</dbReference>
<comment type="similarity">
    <text evidence="1 4">Belongs to the spermidine/spermine synthase family.</text>
</comment>
<evidence type="ECO:0000313" key="7">
    <source>
        <dbReference type="EMBL" id="HHQ49769.1"/>
    </source>
</evidence>
<dbReference type="GO" id="GO:0004766">
    <property type="term" value="F:spermidine synthase activity"/>
    <property type="evidence" value="ECO:0007669"/>
    <property type="project" value="UniProtKB-UniRule"/>
</dbReference>
<dbReference type="Gene3D" id="3.40.50.150">
    <property type="entry name" value="Vaccinia Virus protein VP39"/>
    <property type="match status" value="1"/>
</dbReference>
<dbReference type="InterPro" id="IPR029063">
    <property type="entry name" value="SAM-dependent_MTases_sf"/>
</dbReference>
<feature type="domain" description="PABS" evidence="6">
    <location>
        <begin position="7"/>
        <end position="244"/>
    </location>
</feature>
<organism evidence="7">
    <name type="scientific">Ignisphaera aggregans</name>
    <dbReference type="NCBI Taxonomy" id="334771"/>
    <lineage>
        <taxon>Archaea</taxon>
        <taxon>Thermoproteota</taxon>
        <taxon>Thermoprotei</taxon>
        <taxon>Desulfurococcales</taxon>
        <taxon>Desulfurococcaceae</taxon>
        <taxon>Ignisphaera</taxon>
    </lineage>
</organism>
<feature type="binding site" evidence="4">
    <location>
        <position position="110"/>
    </location>
    <ligand>
        <name>S-methyl-5'-thioadenosine</name>
        <dbReference type="ChEBI" id="CHEBI:17509"/>
    </ligand>
</feature>
<keyword evidence="2 4" id="KW-0808">Transferase</keyword>
<dbReference type="HAMAP" id="MF_00198">
    <property type="entry name" value="Spermidine_synth"/>
    <property type="match status" value="1"/>
</dbReference>
<keyword evidence="4" id="KW-0745">Spermidine biosynthesis</keyword>
<dbReference type="GO" id="GO:0008295">
    <property type="term" value="P:spermidine biosynthetic process"/>
    <property type="evidence" value="ECO:0007669"/>
    <property type="project" value="UniProtKB-UniRule"/>
</dbReference>
<evidence type="ECO:0000256" key="2">
    <source>
        <dbReference type="ARBA" id="ARBA00022679"/>
    </source>
</evidence>
<dbReference type="EC" id="2.5.1.16" evidence="4"/>
<evidence type="ECO:0000256" key="5">
    <source>
        <dbReference type="PROSITE-ProRule" id="PRU00354"/>
    </source>
</evidence>
<dbReference type="InterPro" id="IPR030373">
    <property type="entry name" value="PABS_CS"/>
</dbReference>
<feature type="binding site" evidence="4">
    <location>
        <position position="90"/>
    </location>
    <ligand>
        <name>spermidine</name>
        <dbReference type="ChEBI" id="CHEBI:57834"/>
    </ligand>
</feature>
<dbReference type="Gene3D" id="2.30.140.10">
    <property type="entry name" value="Spermidine synthase, tetramerisation domain"/>
    <property type="match status" value="1"/>
</dbReference>
<dbReference type="SUPFAM" id="SSF53335">
    <property type="entry name" value="S-adenosyl-L-methionine-dependent methyltransferases"/>
    <property type="match status" value="1"/>
</dbReference>
<dbReference type="FunFam" id="3.40.50.150:FF:000088">
    <property type="entry name" value="Polyamine aminopropyltransferase"/>
    <property type="match status" value="1"/>
</dbReference>
<dbReference type="InterPro" id="IPR037163">
    <property type="entry name" value="Spermidine_synt_N_sf"/>
</dbReference>
<dbReference type="InterPro" id="IPR035246">
    <property type="entry name" value="Spermidine_synt_N"/>
</dbReference>
<evidence type="ECO:0000256" key="4">
    <source>
        <dbReference type="HAMAP-Rule" id="MF_00198"/>
    </source>
</evidence>
<evidence type="ECO:0000256" key="1">
    <source>
        <dbReference type="ARBA" id="ARBA00007867"/>
    </source>
</evidence>
<feature type="active site" description="Proton acceptor" evidence="4 5">
    <location>
        <position position="163"/>
    </location>
</feature>
<dbReference type="UniPathway" id="UPA00248">
    <property type="reaction ID" value="UER00314"/>
</dbReference>
<gene>
    <name evidence="4" type="primary">speE</name>
    <name evidence="7" type="ORF">ENM66_00240</name>
</gene>
<dbReference type="PROSITE" id="PS51006">
    <property type="entry name" value="PABS_2"/>
    <property type="match status" value="1"/>
</dbReference>
<sequence>MSTMLGTVVIQGVGRGSYMIIKVKKLIAVKRSEFQEIIIAECEDFGKALILDGYVQSTVADEFIYHESLVHLAMLLHPNPKRVLIIGGGEGATLREVLKHSTVEEAVMVDIDKDVVDLSKEYLPEMHQGSFFNKKAKVVIDDGKSFVERELVRGFKYDVVILDLTDPYSSEIAKELYSKQFFEKISSILNAEGVVVTQAGSKYFYSNVYDVVLDAVKQVFKHVMEYQVWIPSFGYSCNFIIGSKVFDPSIITAEYVNEGLKARGVKTRFIDGRRASAMLLMGIY</sequence>
<dbReference type="AlphaFoldDB" id="A0A7J3Z4J9"/>
<evidence type="ECO:0000259" key="6">
    <source>
        <dbReference type="PROSITE" id="PS51006"/>
    </source>
</evidence>
<comment type="function">
    <text evidence="4">Catalyzes the irreversible transfer of a propylamine group from the amino donor S-adenosylmethioninamine (decarboxy-AdoMet) to putrescine (1,4-diaminobutane) to yield spermidine.</text>
</comment>
<comment type="subunit">
    <text evidence="4">Homodimer or homotetramer.</text>
</comment>
<comment type="caution">
    <text evidence="4">Lacks conserved residue(s) required for the propagation of feature annotation.</text>
</comment>
<dbReference type="CDD" id="cd02440">
    <property type="entry name" value="AdoMet_MTases"/>
    <property type="match status" value="1"/>
</dbReference>
<comment type="caution">
    <text evidence="7">The sequence shown here is derived from an EMBL/GenBank/DDBJ whole genome shotgun (WGS) entry which is preliminary data.</text>
</comment>
<dbReference type="PROSITE" id="PS01330">
    <property type="entry name" value="PABS_1"/>
    <property type="match status" value="1"/>
</dbReference>
<feature type="binding site" evidence="4">
    <location>
        <position position="35"/>
    </location>
    <ligand>
        <name>S-methyl-5'-thioadenosine</name>
        <dbReference type="ChEBI" id="CHEBI:17509"/>
    </ligand>
</feature>
<reference evidence="7" key="1">
    <citation type="journal article" date="2020" name="mSystems">
        <title>Genome- and Community-Level Interaction Insights into Carbon Utilization and Element Cycling Functions of Hydrothermarchaeota in Hydrothermal Sediment.</title>
        <authorList>
            <person name="Zhou Z."/>
            <person name="Liu Y."/>
            <person name="Xu W."/>
            <person name="Pan J."/>
            <person name="Luo Z.H."/>
            <person name="Li M."/>
        </authorList>
    </citation>
    <scope>NUCLEOTIDE SEQUENCE [LARGE SCALE GENOMIC DNA]</scope>
    <source>
        <strain evidence="7">SpSt-1105</strain>
    </source>
</reference>
<dbReference type="GO" id="GO:0010487">
    <property type="term" value="F:thermospermine synthase activity"/>
    <property type="evidence" value="ECO:0007669"/>
    <property type="project" value="UniProtKB-ARBA"/>
</dbReference>
<keyword evidence="3 4" id="KW-0620">Polyamine biosynthesis</keyword>
<dbReference type="InterPro" id="IPR001045">
    <property type="entry name" value="Spermi_synthase"/>
</dbReference>
<dbReference type="PANTHER" id="PTHR11558:SF11">
    <property type="entry name" value="SPERMIDINE SYNTHASE"/>
    <property type="match status" value="1"/>
</dbReference>
<dbReference type="InterPro" id="IPR030374">
    <property type="entry name" value="PABS"/>
</dbReference>